<reference evidence="1 2" key="1">
    <citation type="submission" date="2023-01" db="EMBL/GenBank/DDBJ databases">
        <authorList>
            <person name="Kreplak J."/>
        </authorList>
    </citation>
    <scope>NUCLEOTIDE SEQUENCE [LARGE SCALE GENOMIC DNA]</scope>
</reference>
<sequence length="163" mass="19552">MEIIERSLCTWWWGTTECDFHFKPSDGRSGDIITIWDNKELCVKERIVKDHYIWLKGEWVRSKVITDTNINFKQISEQERKELVEEFSEEEIRKAVWDCDNSKIRDPDDVNFGFLKELWCDVKADFKRVLEKFHKHGRIVRGENSSFIVLIPKKKNPTKLENF</sequence>
<name>A0AAV1AAP8_VICFA</name>
<dbReference type="AlphaFoldDB" id="A0AAV1AAP8"/>
<protein>
    <submittedName>
        <fullName evidence="1">Uncharacterized protein</fullName>
    </submittedName>
</protein>
<dbReference type="EMBL" id="OX451739">
    <property type="protein sequence ID" value="CAI8607559.1"/>
    <property type="molecule type" value="Genomic_DNA"/>
</dbReference>
<dbReference type="Proteomes" id="UP001157006">
    <property type="component" value="Chromosome 4"/>
</dbReference>
<accession>A0AAV1AAP8</accession>
<organism evidence="1 2">
    <name type="scientific">Vicia faba</name>
    <name type="common">Broad bean</name>
    <name type="synonym">Faba vulgaris</name>
    <dbReference type="NCBI Taxonomy" id="3906"/>
    <lineage>
        <taxon>Eukaryota</taxon>
        <taxon>Viridiplantae</taxon>
        <taxon>Streptophyta</taxon>
        <taxon>Embryophyta</taxon>
        <taxon>Tracheophyta</taxon>
        <taxon>Spermatophyta</taxon>
        <taxon>Magnoliopsida</taxon>
        <taxon>eudicotyledons</taxon>
        <taxon>Gunneridae</taxon>
        <taxon>Pentapetalae</taxon>
        <taxon>rosids</taxon>
        <taxon>fabids</taxon>
        <taxon>Fabales</taxon>
        <taxon>Fabaceae</taxon>
        <taxon>Papilionoideae</taxon>
        <taxon>50 kb inversion clade</taxon>
        <taxon>NPAAA clade</taxon>
        <taxon>Hologalegina</taxon>
        <taxon>IRL clade</taxon>
        <taxon>Fabeae</taxon>
        <taxon>Vicia</taxon>
    </lineage>
</organism>
<keyword evidence="2" id="KW-1185">Reference proteome</keyword>
<gene>
    <name evidence="1" type="ORF">VFH_IV043800</name>
</gene>
<proteinExistence type="predicted"/>
<evidence type="ECO:0000313" key="2">
    <source>
        <dbReference type="Proteomes" id="UP001157006"/>
    </source>
</evidence>
<evidence type="ECO:0000313" key="1">
    <source>
        <dbReference type="EMBL" id="CAI8607559.1"/>
    </source>
</evidence>